<dbReference type="Proteomes" id="UP001479436">
    <property type="component" value="Unassembled WGS sequence"/>
</dbReference>
<comment type="caution">
    <text evidence="1">The sequence shown here is derived from an EMBL/GenBank/DDBJ whole genome shotgun (WGS) entry which is preliminary data.</text>
</comment>
<organism evidence="1 2">
    <name type="scientific">Basidiobolus ranarum</name>
    <dbReference type="NCBI Taxonomy" id="34480"/>
    <lineage>
        <taxon>Eukaryota</taxon>
        <taxon>Fungi</taxon>
        <taxon>Fungi incertae sedis</taxon>
        <taxon>Zoopagomycota</taxon>
        <taxon>Entomophthoromycotina</taxon>
        <taxon>Basidiobolomycetes</taxon>
        <taxon>Basidiobolales</taxon>
        <taxon>Basidiobolaceae</taxon>
        <taxon>Basidiobolus</taxon>
    </lineage>
</organism>
<protein>
    <recommendedName>
        <fullName evidence="3">Integrator complex subunit 2</fullName>
    </recommendedName>
</protein>
<keyword evidence="2" id="KW-1185">Reference proteome</keyword>
<reference evidence="1 2" key="1">
    <citation type="submission" date="2023-04" db="EMBL/GenBank/DDBJ databases">
        <title>Genome of Basidiobolus ranarum AG-B5.</title>
        <authorList>
            <person name="Stajich J.E."/>
            <person name="Carter-House D."/>
            <person name="Gryganskyi A."/>
        </authorList>
    </citation>
    <scope>NUCLEOTIDE SEQUENCE [LARGE SCALE GENOMIC DNA]</scope>
    <source>
        <strain evidence="1 2">AG-B5</strain>
    </source>
</reference>
<dbReference type="PANTHER" id="PTHR28608">
    <property type="entry name" value="INTEGRATOR COMPLEX SUBUNIT 2"/>
    <property type="match status" value="1"/>
</dbReference>
<evidence type="ECO:0000313" key="2">
    <source>
        <dbReference type="Proteomes" id="UP001479436"/>
    </source>
</evidence>
<dbReference type="EMBL" id="JASJQH010001046">
    <property type="protein sequence ID" value="KAK9762218.1"/>
    <property type="molecule type" value="Genomic_DNA"/>
</dbReference>
<accession>A0ABR2WL08</accession>
<name>A0ABR2WL08_9FUNG</name>
<dbReference type="PANTHER" id="PTHR28608:SF1">
    <property type="entry name" value="INTEGRATOR COMPLEX SUBUNIT 2"/>
    <property type="match status" value="1"/>
</dbReference>
<proteinExistence type="predicted"/>
<evidence type="ECO:0008006" key="3">
    <source>
        <dbReference type="Google" id="ProtNLM"/>
    </source>
</evidence>
<dbReference type="InterPro" id="IPR029321">
    <property type="entry name" value="INTS2"/>
</dbReference>
<gene>
    <name evidence="1" type="ORF">K7432_012268</name>
</gene>
<sequence length="966" mass="110242">MDYTSVNISQILEELGAQRKDLSNSPLIYKNEVDSSSLKTDGERIVQEFSQADIPETRIRLMVQELSLLLLCSACFLDRNLESTQEERKICHLYIQHRFVLFVTTENIPELEKISRIILETPNQWLNVLEICKSFTLIQATELVSTFVKEQLILNEFVKGVLVLESYLPEFYKERISKSIFTICQAIPHRALAIRYLLTTSEQLPDLALRITLDYCNDEIAYLNAIFNGNTMWIVQSLSKMQDVLLGLQKKLFNHLESVTLSSGRSSQIDACLILRVICAFGGLLSVKIPEQDVFKCLDLIKNAKTQRLVKLALCFITICYESIVRYSKNTLLDTLTEITKMEHSDTALLYAIYFRTNQFDQIENIVKTTLQMEVSVSKLGLVELKEIFAKTLFPADALARHALMLKPASFADLGTIAEAESLALTCFNQLLNTRVFQTYGFDIRNWVYQRIIEASLPVSPLLVELIQEYSSSILSTTTISKIPEKELRNIFSESGPISQKQVLLLLYILSYNQNVIRFKKETGQISEQYSDKLVDSIHVMRMLSYTANLQGGLAYKHLYPDLLALTSFHFPYLFNVTSLLTGEERLLHSASESMSIEHLESAITSAISNPGKILAIISSLNSKSSQDLLPHATSLMKLLLPYLISENVELRVLEEFYQLWEKLNCLIPEELSLLTINLLSSTPDFLSECTSQDLFRDPLILLKVHTSVFRKPPLYQIFLRILSIYMSASRQKYRRRFQMYHINNGKRVVFTEAHLTSMLYIQDTAIMQYLLDACQQRLEDEAHPDVLEEIRAITCGFLHQIFIENKLYIKLIHFQTYNPELLPVTTLGIPSMHVCMEFIPELLAQPQIDKQMFGLRLSGYLFKRYPLASSFGLAKDTVIPKIQSIVLTINAVPEQIAIHLPDIVEITGMIAEAFPNTVEICVEILSDIRNQTNLIAFPDDEKDCRKTSLKESISLVLKGLGRPDI</sequence>
<evidence type="ECO:0000313" key="1">
    <source>
        <dbReference type="EMBL" id="KAK9762218.1"/>
    </source>
</evidence>
<dbReference type="Pfam" id="PF14750">
    <property type="entry name" value="INTS2"/>
    <property type="match status" value="1"/>
</dbReference>